<protein>
    <recommendedName>
        <fullName evidence="3">Prenyltransferase/squalene oxidase-like repeat protein</fullName>
    </recommendedName>
</protein>
<keyword evidence="2" id="KW-1185">Reference proteome</keyword>
<gene>
    <name evidence="1" type="ORF">ACFSL2_09020</name>
</gene>
<sequence>MTTTTSIDAGAAERFIYDDARLLERHRLAVLFRGAPGSRVLEALRPYRNGDGGWGHALEPDLRGPDSQVSGALSALEVLAELGTGADPAVRRLATETADWLASVTLPDGRVPQVLPTAADYPAAPWMQPNDTGFLTFATAARLWELGLRHPWLDAATAWCWGQLEDEAPLDGYTVLFALGFLDAVPEPDRVADAVERLRPALRDDGTIAVAGGIEDEQLTPLQLSARPGAPSRALFSEAQISADLDRLEGQQLEDGGWDFDFEHWSPGQTVEWRGIVTLDALRTLRLHGRLAGLPGELAV</sequence>
<proteinExistence type="predicted"/>
<dbReference type="Gene3D" id="1.50.10.20">
    <property type="match status" value="1"/>
</dbReference>
<dbReference type="RefSeq" id="WP_377197530.1">
    <property type="nucleotide sequence ID" value="NZ_JBHUHF010000001.1"/>
</dbReference>
<evidence type="ECO:0000313" key="1">
    <source>
        <dbReference type="EMBL" id="MFD2025651.1"/>
    </source>
</evidence>
<dbReference type="InterPro" id="IPR008930">
    <property type="entry name" value="Terpenoid_cyclase/PrenylTrfase"/>
</dbReference>
<name>A0ABW4V4D7_9MICO</name>
<comment type="caution">
    <text evidence="1">The sequence shown here is derived from an EMBL/GenBank/DDBJ whole genome shotgun (WGS) entry which is preliminary data.</text>
</comment>
<accession>A0ABW4V4D7</accession>
<dbReference type="Proteomes" id="UP001597338">
    <property type="component" value="Unassembled WGS sequence"/>
</dbReference>
<dbReference type="SUPFAM" id="SSF48239">
    <property type="entry name" value="Terpenoid cyclases/Protein prenyltransferases"/>
    <property type="match status" value="1"/>
</dbReference>
<dbReference type="EMBL" id="JBHUHF010000001">
    <property type="protein sequence ID" value="MFD2025651.1"/>
    <property type="molecule type" value="Genomic_DNA"/>
</dbReference>
<evidence type="ECO:0000313" key="2">
    <source>
        <dbReference type="Proteomes" id="UP001597338"/>
    </source>
</evidence>
<reference evidence="2" key="1">
    <citation type="journal article" date="2019" name="Int. J. Syst. Evol. Microbiol.">
        <title>The Global Catalogue of Microorganisms (GCM) 10K type strain sequencing project: providing services to taxonomists for standard genome sequencing and annotation.</title>
        <authorList>
            <consortium name="The Broad Institute Genomics Platform"/>
            <consortium name="The Broad Institute Genome Sequencing Center for Infectious Disease"/>
            <person name="Wu L."/>
            <person name="Ma J."/>
        </authorList>
    </citation>
    <scope>NUCLEOTIDE SEQUENCE [LARGE SCALE GENOMIC DNA]</scope>
    <source>
        <strain evidence="2">CCM 7043</strain>
    </source>
</reference>
<organism evidence="1 2">
    <name type="scientific">Promicromonospora aerolata</name>
    <dbReference type="NCBI Taxonomy" id="195749"/>
    <lineage>
        <taxon>Bacteria</taxon>
        <taxon>Bacillati</taxon>
        <taxon>Actinomycetota</taxon>
        <taxon>Actinomycetes</taxon>
        <taxon>Micrococcales</taxon>
        <taxon>Promicromonosporaceae</taxon>
        <taxon>Promicromonospora</taxon>
    </lineage>
</organism>
<evidence type="ECO:0008006" key="3">
    <source>
        <dbReference type="Google" id="ProtNLM"/>
    </source>
</evidence>